<comment type="caution">
    <text evidence="4">The sequence shown here is derived from an EMBL/GenBank/DDBJ whole genome shotgun (WGS) entry which is preliminary data.</text>
</comment>
<dbReference type="PANTHER" id="PTHR35561:SF1">
    <property type="entry name" value="RNA 2',3'-CYCLIC PHOSPHODIESTERASE"/>
    <property type="match status" value="1"/>
</dbReference>
<keyword evidence="4" id="KW-0436">Ligase</keyword>
<dbReference type="EC" id="3.1.4.58" evidence="2"/>
<dbReference type="InterPro" id="IPR004175">
    <property type="entry name" value="RNA_CPDase"/>
</dbReference>
<dbReference type="AlphaFoldDB" id="A0A1G2QZD3"/>
<keyword evidence="1 2" id="KW-0378">Hydrolase</keyword>
<gene>
    <name evidence="4" type="ORF">A3C04_02270</name>
</gene>
<evidence type="ECO:0000256" key="2">
    <source>
        <dbReference type="HAMAP-Rule" id="MF_01940"/>
    </source>
</evidence>
<protein>
    <recommendedName>
        <fullName evidence="2">RNA 2',3'-cyclic phosphodiesterase</fullName>
        <shortName evidence="2">RNA 2',3'-CPDase</shortName>
        <ecNumber evidence="2">3.1.4.58</ecNumber>
    </recommendedName>
</protein>
<dbReference type="Gene3D" id="3.90.1140.10">
    <property type="entry name" value="Cyclic phosphodiesterase"/>
    <property type="match status" value="1"/>
</dbReference>
<feature type="short sequence motif" description="HXTX 2" evidence="2">
    <location>
        <begin position="130"/>
        <end position="133"/>
    </location>
</feature>
<dbReference type="HAMAP" id="MF_01940">
    <property type="entry name" value="RNA_CPDase"/>
    <property type="match status" value="1"/>
</dbReference>
<dbReference type="GO" id="GO:0008664">
    <property type="term" value="F:RNA 2',3'-cyclic 3'-phosphodiesterase activity"/>
    <property type="evidence" value="ECO:0007669"/>
    <property type="project" value="UniProtKB-EC"/>
</dbReference>
<dbReference type="NCBIfam" id="TIGR02258">
    <property type="entry name" value="2_5_ligase"/>
    <property type="match status" value="1"/>
</dbReference>
<reference evidence="4 5" key="1">
    <citation type="journal article" date="2016" name="Nat. Commun.">
        <title>Thousands of microbial genomes shed light on interconnected biogeochemical processes in an aquifer system.</title>
        <authorList>
            <person name="Anantharaman K."/>
            <person name="Brown C.T."/>
            <person name="Hug L.A."/>
            <person name="Sharon I."/>
            <person name="Castelle C.J."/>
            <person name="Probst A.J."/>
            <person name="Thomas B.C."/>
            <person name="Singh A."/>
            <person name="Wilkins M.J."/>
            <person name="Karaoz U."/>
            <person name="Brodie E.L."/>
            <person name="Williams K.H."/>
            <person name="Hubbard S.S."/>
            <person name="Banfield J.F."/>
        </authorList>
    </citation>
    <scope>NUCLEOTIDE SEQUENCE [LARGE SCALE GENOMIC DNA]</scope>
</reference>
<organism evidence="4 5">
    <name type="scientific">Candidatus Wildermuthbacteria bacterium RIFCSPHIGHO2_02_FULL_45_25</name>
    <dbReference type="NCBI Taxonomy" id="1802450"/>
    <lineage>
        <taxon>Bacteria</taxon>
        <taxon>Candidatus Wildermuthiibacteriota</taxon>
    </lineage>
</organism>
<evidence type="ECO:0000259" key="3">
    <source>
        <dbReference type="Pfam" id="PF02834"/>
    </source>
</evidence>
<dbReference type="SUPFAM" id="SSF55144">
    <property type="entry name" value="LigT-like"/>
    <property type="match status" value="1"/>
</dbReference>
<dbReference type="Proteomes" id="UP000178092">
    <property type="component" value="Unassembled WGS sequence"/>
</dbReference>
<evidence type="ECO:0000313" key="5">
    <source>
        <dbReference type="Proteomes" id="UP000178092"/>
    </source>
</evidence>
<feature type="domain" description="Phosphoesterase HXTX" evidence="3">
    <location>
        <begin position="10"/>
        <end position="92"/>
    </location>
</feature>
<dbReference type="InterPro" id="IPR014051">
    <property type="entry name" value="Phosphoesterase_HXTX"/>
</dbReference>
<sequence length="190" mass="21657">MKLYRIFISIDLPDNVIDTLLAYKEKWPELPARWTSKENLHLTLLFLGNTSEQELEALTSAMRQIGKRHASFELAVSGIQYGPSQEEPRMIWAIIHASQELADLRKDIETGIAGFSGLNVKAGKQEFSPHATLARLNVAALARMELEELPQIQEEMKIEFQVQGFDIMSSKPQPRGIRYNLVEHIELSKR</sequence>
<feature type="active site" description="Proton acceptor" evidence="2">
    <location>
        <position position="130"/>
    </location>
</feature>
<dbReference type="EMBL" id="MHTV01000042">
    <property type="protein sequence ID" value="OHA65718.1"/>
    <property type="molecule type" value="Genomic_DNA"/>
</dbReference>
<feature type="active site" description="Proton donor" evidence="2">
    <location>
        <position position="41"/>
    </location>
</feature>
<comment type="catalytic activity">
    <reaction evidence="2">
        <text>a 3'-end 2',3'-cyclophospho-ribonucleotide-RNA + H2O = a 3'-end 2'-phospho-ribonucleotide-RNA + H(+)</text>
        <dbReference type="Rhea" id="RHEA:11828"/>
        <dbReference type="Rhea" id="RHEA-COMP:10464"/>
        <dbReference type="Rhea" id="RHEA-COMP:17353"/>
        <dbReference type="ChEBI" id="CHEBI:15377"/>
        <dbReference type="ChEBI" id="CHEBI:15378"/>
        <dbReference type="ChEBI" id="CHEBI:83064"/>
        <dbReference type="ChEBI" id="CHEBI:173113"/>
        <dbReference type="EC" id="3.1.4.58"/>
    </reaction>
</comment>
<dbReference type="GO" id="GO:0016874">
    <property type="term" value="F:ligase activity"/>
    <property type="evidence" value="ECO:0007669"/>
    <property type="project" value="UniProtKB-KW"/>
</dbReference>
<feature type="short sequence motif" description="HXTX 1" evidence="2">
    <location>
        <begin position="41"/>
        <end position="44"/>
    </location>
</feature>
<dbReference type="InterPro" id="IPR009097">
    <property type="entry name" value="Cyclic_Pdiesterase"/>
</dbReference>
<name>A0A1G2QZD3_9BACT</name>
<dbReference type="PANTHER" id="PTHR35561">
    <property type="entry name" value="RNA 2',3'-CYCLIC PHOSPHODIESTERASE"/>
    <property type="match status" value="1"/>
</dbReference>
<comment type="similarity">
    <text evidence="2">Belongs to the 2H phosphoesterase superfamily. ThpR family.</text>
</comment>
<proteinExistence type="inferred from homology"/>
<dbReference type="Pfam" id="PF02834">
    <property type="entry name" value="LigT_PEase"/>
    <property type="match status" value="2"/>
</dbReference>
<evidence type="ECO:0000256" key="1">
    <source>
        <dbReference type="ARBA" id="ARBA00022801"/>
    </source>
</evidence>
<accession>A0A1G2QZD3</accession>
<dbReference type="GO" id="GO:0004113">
    <property type="term" value="F:2',3'-cyclic-nucleotide 3'-phosphodiesterase activity"/>
    <property type="evidence" value="ECO:0007669"/>
    <property type="project" value="InterPro"/>
</dbReference>
<feature type="domain" description="Phosphoesterase HXTX" evidence="3">
    <location>
        <begin position="98"/>
        <end position="177"/>
    </location>
</feature>
<comment type="function">
    <text evidence="2">Hydrolyzes RNA 2',3'-cyclic phosphodiester to an RNA 2'-phosphomonoester.</text>
</comment>
<evidence type="ECO:0000313" key="4">
    <source>
        <dbReference type="EMBL" id="OHA65718.1"/>
    </source>
</evidence>